<gene>
    <name evidence="1" type="ORF">DAERI_020357</name>
</gene>
<sequence length="173" mass="18888">MNQGSLRAALQRLLVWRAVRPGSALLPVLTDTLEQAGLAMRVPTAIGPGLTLTRRARQWLEISPAVTSETVVANTLYLQDAVPALTAAGYRDLRPGRGIFLVTTGPGGAPCPVLGRFTSGGYSGRRVREHVERLEPDLLSGRARLVVVHPDPTRLSYRHPRLQLLHVPPRWPS</sequence>
<protein>
    <submittedName>
        <fullName evidence="1">Uncharacterized protein</fullName>
    </submittedName>
</protein>
<keyword evidence="2" id="KW-1185">Reference proteome</keyword>
<reference evidence="2" key="1">
    <citation type="submission" date="2018-01" db="EMBL/GenBank/DDBJ databases">
        <title>Draft Genome Sequence of the Radioresistant Bacterium Deinococcus aerius TR0125, Isolated from the Higher Atmosphere above Japan.</title>
        <authorList>
            <person name="Satoh K."/>
            <person name="Arai H."/>
            <person name="Sanzen T."/>
            <person name="Kawaguchi Y."/>
            <person name="Hayashi H."/>
            <person name="Yokobori S."/>
            <person name="Yamagishi A."/>
            <person name="Oono Y."/>
            <person name="Narumi I."/>
        </authorList>
    </citation>
    <scope>NUCLEOTIDE SEQUENCE [LARGE SCALE GENOMIC DNA]</scope>
    <source>
        <strain evidence="2">TR0125</strain>
    </source>
</reference>
<dbReference type="Proteomes" id="UP000236569">
    <property type="component" value="Unassembled WGS sequence"/>
</dbReference>
<proteinExistence type="predicted"/>
<dbReference type="EMBL" id="BFAG01000002">
    <property type="protein sequence ID" value="GBF04760.1"/>
    <property type="molecule type" value="Genomic_DNA"/>
</dbReference>
<evidence type="ECO:0000313" key="2">
    <source>
        <dbReference type="Proteomes" id="UP000236569"/>
    </source>
</evidence>
<comment type="caution">
    <text evidence="1">The sequence shown here is derived from an EMBL/GenBank/DDBJ whole genome shotgun (WGS) entry which is preliminary data.</text>
</comment>
<evidence type="ECO:0000313" key="1">
    <source>
        <dbReference type="EMBL" id="GBF04760.1"/>
    </source>
</evidence>
<name>A0A2I9D3H4_9DEIO</name>
<accession>A0A2I9D3H4</accession>
<dbReference type="AlphaFoldDB" id="A0A2I9D3H4"/>
<organism evidence="1 2">
    <name type="scientific">Deinococcus aerius</name>
    <dbReference type="NCBI Taxonomy" id="200253"/>
    <lineage>
        <taxon>Bacteria</taxon>
        <taxon>Thermotogati</taxon>
        <taxon>Deinococcota</taxon>
        <taxon>Deinococci</taxon>
        <taxon>Deinococcales</taxon>
        <taxon>Deinococcaceae</taxon>
        <taxon>Deinococcus</taxon>
    </lineage>
</organism>